<dbReference type="GO" id="GO:0033698">
    <property type="term" value="C:Rpd3L complex"/>
    <property type="evidence" value="ECO:0007669"/>
    <property type="project" value="UniProtKB-ARBA"/>
</dbReference>
<feature type="region of interest" description="Disordered" evidence="8">
    <location>
        <begin position="1029"/>
        <end position="1056"/>
    </location>
</feature>
<dbReference type="InterPro" id="IPR003822">
    <property type="entry name" value="PAH"/>
</dbReference>
<feature type="compositionally biased region" description="Basic and acidic residues" evidence="8">
    <location>
        <begin position="497"/>
        <end position="511"/>
    </location>
</feature>
<dbReference type="Pfam" id="PF02671">
    <property type="entry name" value="PAH"/>
    <property type="match status" value="3"/>
</dbReference>
<evidence type="ECO:0000256" key="6">
    <source>
        <dbReference type="ARBA" id="ARBA00023242"/>
    </source>
</evidence>
<keyword evidence="3" id="KW-0677">Repeat</keyword>
<gene>
    <name evidence="10" type="ORF">FFLO_02247</name>
</gene>
<feature type="domain" description="Histone deacetylase interacting" evidence="9">
    <location>
        <begin position="681"/>
        <end position="783"/>
    </location>
</feature>
<sequence>MDAASIGLAGLSAGSGAPQGQAPGQALAPGQAPSQSQGQSQSQGLPRIGSPSAQNLVPGQPRPQSAGLGAGEQDRTSTPGFGQGQGPGSAGRAGSPSAGAGSAAPGSAGSATAAGGAAAAGAGAGGAAYRPLNVRDALSYLDQVKVQFADQPDVYNRFLDVMKEFKGQTIDTPGVIDRVSTLFHYHPSLIQGFNTFLPPGYRIECYTSTDPQEFPGLMMISVTTPSGTVNQIPGGFAAAERERRTKERERAPEEDEFSRRGQLGHGVDVGKQGVDVGTNERSHRTAYLHPSSFSQGRNPPLDYLGQGAKRVYDDDYDYGRQGGRPKENETESRSGNLPAPADLGLPPRSSVAGLDRAGVANGGPSGPSTPGAAQLLASGMNAQQTHERPAQMVEFNHAIAFVNKIKNRFAADPETYKQFLEILQTYQKETKDINEVYSQVTILFDNAPDLLEEFSQFLPGADGQQGSGGLFSGDLFGGGGIAPAGPQAPPAPQAGAEKGKRGGKAEKDIKEAAVPAAPAAGGSRKKRAADKEGKSGARSKKSKVAHRDATPAEDIPNAGPPSSQPPSGPNTLASQNEVVFFERVKKQIDDRVTYHEFLKLLNMFVNDIIDTKTLVERAALFLGGDQNELFREFKALVGWSQVNVDAQGQISNPPTGMIVLDPLGVAENIPMLQRPKVDLNNQRASGPSYRKLPKSEVNLACSGRDPMCWEVLNDEWVSHPTWASEDAVPSAAHKRNAYEEALHKTEEERHEYDYHIEANIRTIALLEPLNARIKEMDELEKAQWKLKPGLGGQSKSIYQRILKKIYGREQGLEVIAALHEQPAMAIPVVLARLKQKDEEWKKAQREWNKVWREVDAKNFYKSLDHQGVVFKANDKKALAAKTLIAEVEALRQEQTQKQAASGEATHLAGFERGQYKFSIEDIDCLQDALKLSFSYLDRMTLAAADRDRVESFIRAFIPTFFQFDAQEYDATFGELANGTSEEGGSEAGDATSDAGSLPDDEDRASNVGGRKGRGKGDLRTKLLRQVVEAGEKRGKRAGSATPAPSEAATEADHTNGDVVMADGETVTDPVILSEEGVVEDEDVAASRVALQEGEKTWLNVEAAASEVDTELPKKTPRRHVFFGNNNYFCFFRMLQILYSRLKTFKDLASGLSENAAGYQPVNPMAKQLGLTDPAAAILEEGANPASHFYPHLLDQCEKLFDGEIDTPTFEETVRYMYGIRAYPAFTLDKVVAGVIKHCQNILTDGKSQELYALLQADRKYEGGRSIRQQIAYRVEAEKTLAPDENVFKIEWLGTTKRLRIILLAKEDITTDDIQTAEQQWEAYIDSFTLAHPTEGLGFAVEPPFLRR</sequence>
<dbReference type="Pfam" id="PF08295">
    <property type="entry name" value="Sin3_corepress"/>
    <property type="match status" value="1"/>
</dbReference>
<proteinExistence type="predicted"/>
<dbReference type="FunFam" id="1.20.1160.11:FF:000002">
    <property type="entry name" value="Paired amphipathic helix protein SIN3"/>
    <property type="match status" value="1"/>
</dbReference>
<evidence type="ECO:0000256" key="4">
    <source>
        <dbReference type="ARBA" id="ARBA00023015"/>
    </source>
</evidence>
<feature type="compositionally biased region" description="Low complexity" evidence="8">
    <location>
        <begin position="265"/>
        <end position="276"/>
    </location>
</feature>
<organism evidence="10 11">
    <name type="scientific">Filobasidium floriforme</name>
    <dbReference type="NCBI Taxonomy" id="5210"/>
    <lineage>
        <taxon>Eukaryota</taxon>
        <taxon>Fungi</taxon>
        <taxon>Dikarya</taxon>
        <taxon>Basidiomycota</taxon>
        <taxon>Agaricomycotina</taxon>
        <taxon>Tremellomycetes</taxon>
        <taxon>Filobasidiales</taxon>
        <taxon>Filobasidiaceae</taxon>
        <taxon>Filobasidium</taxon>
    </lineage>
</organism>
<feature type="region of interest" description="Disordered" evidence="8">
    <location>
        <begin position="239"/>
        <end position="276"/>
    </location>
</feature>
<keyword evidence="4" id="KW-0805">Transcription regulation</keyword>
<feature type="region of interest" description="Disordered" evidence="8">
    <location>
        <begin position="975"/>
        <end position="1016"/>
    </location>
</feature>
<dbReference type="EMBL" id="JABELV010000034">
    <property type="protein sequence ID" value="KAG7562355.1"/>
    <property type="molecule type" value="Genomic_DNA"/>
</dbReference>
<dbReference type="Pfam" id="PF16879">
    <property type="entry name" value="Sin3a_C"/>
    <property type="match status" value="1"/>
</dbReference>
<dbReference type="GO" id="GO:0010628">
    <property type="term" value="P:positive regulation of gene expression"/>
    <property type="evidence" value="ECO:0007669"/>
    <property type="project" value="UniProtKB-ARBA"/>
</dbReference>
<dbReference type="InterPro" id="IPR013194">
    <property type="entry name" value="HDAC_interact_dom"/>
</dbReference>
<dbReference type="InterPro" id="IPR039774">
    <property type="entry name" value="Sin3-like"/>
</dbReference>
<name>A0A8K0NS17_9TREE</name>
<evidence type="ECO:0000256" key="1">
    <source>
        <dbReference type="ARBA" id="ARBA00004123"/>
    </source>
</evidence>
<reference evidence="10" key="1">
    <citation type="submission" date="2020-04" db="EMBL/GenBank/DDBJ databases">
        <title>Analysis of mating type loci in Filobasidium floriforme.</title>
        <authorList>
            <person name="Nowrousian M."/>
        </authorList>
    </citation>
    <scope>NUCLEOTIDE SEQUENCE</scope>
    <source>
        <strain evidence="10">CBS 6242</strain>
    </source>
</reference>
<comment type="subcellular location">
    <subcellularLocation>
        <location evidence="1 7">Nucleus</location>
    </subcellularLocation>
</comment>
<feature type="region of interest" description="Disordered" evidence="8">
    <location>
        <begin position="287"/>
        <end position="306"/>
    </location>
</feature>
<evidence type="ECO:0000256" key="5">
    <source>
        <dbReference type="ARBA" id="ARBA00023163"/>
    </source>
</evidence>
<evidence type="ECO:0000259" key="9">
    <source>
        <dbReference type="SMART" id="SM00761"/>
    </source>
</evidence>
<keyword evidence="5" id="KW-0804">Transcription</keyword>
<feature type="region of interest" description="Disordered" evidence="8">
    <location>
        <begin position="1"/>
        <end position="114"/>
    </location>
</feature>
<dbReference type="PANTHER" id="PTHR12346">
    <property type="entry name" value="SIN3B-RELATED"/>
    <property type="match status" value="1"/>
</dbReference>
<feature type="compositionally biased region" description="Pro residues" evidence="8">
    <location>
        <begin position="558"/>
        <end position="568"/>
    </location>
</feature>
<feature type="region of interest" description="Disordered" evidence="8">
    <location>
        <begin position="465"/>
        <end position="572"/>
    </location>
</feature>
<keyword evidence="2" id="KW-0678">Repressor</keyword>
<dbReference type="InterPro" id="IPR036600">
    <property type="entry name" value="PAH_sf"/>
</dbReference>
<accession>A0A8K0NS17</accession>
<evidence type="ECO:0000313" key="10">
    <source>
        <dbReference type="EMBL" id="KAG7562355.1"/>
    </source>
</evidence>
<dbReference type="InterPro" id="IPR031693">
    <property type="entry name" value="Sin3_C"/>
</dbReference>
<evidence type="ECO:0000256" key="2">
    <source>
        <dbReference type="ARBA" id="ARBA00022491"/>
    </source>
</evidence>
<evidence type="ECO:0000313" key="11">
    <source>
        <dbReference type="Proteomes" id="UP000812966"/>
    </source>
</evidence>
<feature type="compositionally biased region" description="Gly residues" evidence="8">
    <location>
        <begin position="465"/>
        <end position="482"/>
    </location>
</feature>
<protein>
    <recommendedName>
        <fullName evidence="9">Histone deacetylase interacting domain-containing protein</fullName>
    </recommendedName>
</protein>
<dbReference type="SMART" id="SM00761">
    <property type="entry name" value="HDAC_interact"/>
    <property type="match status" value="1"/>
</dbReference>
<dbReference type="PROSITE" id="PS51477">
    <property type="entry name" value="PAH"/>
    <property type="match status" value="2"/>
</dbReference>
<evidence type="ECO:0000256" key="7">
    <source>
        <dbReference type="PROSITE-ProRule" id="PRU00810"/>
    </source>
</evidence>
<feature type="compositionally biased region" description="Basic and acidic residues" evidence="8">
    <location>
        <begin position="239"/>
        <end position="251"/>
    </location>
</feature>
<evidence type="ECO:0000256" key="3">
    <source>
        <dbReference type="ARBA" id="ARBA00022737"/>
    </source>
</evidence>
<dbReference type="PANTHER" id="PTHR12346:SF0">
    <property type="entry name" value="SIN3A, ISOFORM G"/>
    <property type="match status" value="1"/>
</dbReference>
<dbReference type="FunFam" id="1.20.1160.11:FF:000001">
    <property type="entry name" value="Paired amphipathic helix protein Sin3"/>
    <property type="match status" value="1"/>
</dbReference>
<dbReference type="GO" id="GO:0003714">
    <property type="term" value="F:transcription corepressor activity"/>
    <property type="evidence" value="ECO:0007669"/>
    <property type="project" value="InterPro"/>
</dbReference>
<feature type="compositionally biased region" description="Gly residues" evidence="8">
    <location>
        <begin position="81"/>
        <end position="91"/>
    </location>
</feature>
<feature type="region of interest" description="Disordered" evidence="8">
    <location>
        <begin position="313"/>
        <end position="371"/>
    </location>
</feature>
<evidence type="ECO:0000256" key="8">
    <source>
        <dbReference type="SAM" id="MobiDB-lite"/>
    </source>
</evidence>
<feature type="compositionally biased region" description="Low complexity" evidence="8">
    <location>
        <begin position="92"/>
        <end position="114"/>
    </location>
</feature>
<feature type="compositionally biased region" description="Low complexity" evidence="8">
    <location>
        <begin position="7"/>
        <end position="44"/>
    </location>
</feature>
<comment type="caution">
    <text evidence="10">The sequence shown here is derived from an EMBL/GenBank/DDBJ whole genome shotgun (WGS) entry which is preliminary data.</text>
</comment>
<dbReference type="FunFam" id="1.20.1160.11:FF:000003">
    <property type="entry name" value="Paired amphipathic helix SIN3-like protein"/>
    <property type="match status" value="1"/>
</dbReference>
<dbReference type="SUPFAM" id="SSF47762">
    <property type="entry name" value="PAH2 domain"/>
    <property type="match status" value="3"/>
</dbReference>
<keyword evidence="11" id="KW-1185">Reference proteome</keyword>
<dbReference type="GO" id="GO:0000122">
    <property type="term" value="P:negative regulation of transcription by RNA polymerase II"/>
    <property type="evidence" value="ECO:0007669"/>
    <property type="project" value="TreeGrafter"/>
</dbReference>
<keyword evidence="6 7" id="KW-0539">Nucleus</keyword>
<dbReference type="Proteomes" id="UP000812966">
    <property type="component" value="Unassembled WGS sequence"/>
</dbReference>
<dbReference type="Gene3D" id="1.20.1160.11">
    <property type="entry name" value="Paired amphipathic helix"/>
    <property type="match status" value="3"/>
</dbReference>
<feature type="compositionally biased region" description="Low complexity" evidence="8">
    <location>
        <begin position="1039"/>
        <end position="1048"/>
    </location>
</feature>
<dbReference type="OrthoDB" id="10265969at2759"/>